<sequence length="480" mass="52140">MSVSRSTALARALSRPSNSPARQHALNSLPRPLFYRQFHADSRLLAVKPFLLADIGEGITECQLIQWFVQPGARVEQFDKLCEVQSDKASVEITSPFDGVIKKLHYEPDEMAITGKPLVDIDIEGEISETDETKIAETLGGKHAEERADVEAKGVGTTNISEGAVNDLKKQIQQSQPTTKAKGDMSALATPAVRHLVKEHGLRISDIQGTGRDGRVLKEDVHRYVSQSQQPTKSPAPTQSASPSHQDRQVPLTPVQNMMFKSMTRSLNIPHFLYTSSADMTRITSLRKKLNTAARPDQKLTHLAFIMKAVSIAFHQHPILNAALDTSDVKKPQLTIRGAHNFGVAIDGPSGLVVPVVKNVQDLSIRDIASTLKQLSEKAKINKLAPQDFSGATFTISNIGSVGGGVVSPVISEPQVAIVGVGRSRVVPAFGKDGELTKKEELVMSWSADHRVIDGAECARCAEKVNSLLEDPAAMLVNLR</sequence>
<dbReference type="EMBL" id="CP138582">
    <property type="protein sequence ID" value="WPG99649.1"/>
    <property type="molecule type" value="Genomic_DNA"/>
</dbReference>
<feature type="domain" description="Lipoyl-binding" evidence="12">
    <location>
        <begin position="47"/>
        <end position="122"/>
    </location>
</feature>
<dbReference type="GO" id="GO:0005829">
    <property type="term" value="C:cytosol"/>
    <property type="evidence" value="ECO:0007669"/>
    <property type="project" value="UniProtKB-ARBA"/>
</dbReference>
<dbReference type="Proteomes" id="UP001303373">
    <property type="component" value="Chromosome 3"/>
</dbReference>
<dbReference type="Gene3D" id="3.30.559.10">
    <property type="entry name" value="Chloramphenicol acetyltransferase-like domain"/>
    <property type="match status" value="1"/>
</dbReference>
<feature type="region of interest" description="Disordered" evidence="11">
    <location>
        <begin position="224"/>
        <end position="251"/>
    </location>
</feature>
<evidence type="ECO:0000259" key="12">
    <source>
        <dbReference type="PROSITE" id="PS50968"/>
    </source>
</evidence>
<proteinExistence type="inferred from homology"/>
<dbReference type="PANTHER" id="PTHR43178:SF5">
    <property type="entry name" value="LIPOAMIDE ACYLTRANSFERASE COMPONENT OF BRANCHED-CHAIN ALPHA-KETO ACID DEHYDROGENASE COMPLEX, MITOCHONDRIAL"/>
    <property type="match status" value="1"/>
</dbReference>
<dbReference type="Pfam" id="PF02817">
    <property type="entry name" value="E3_binding"/>
    <property type="match status" value="1"/>
</dbReference>
<comment type="cofactor">
    <cofactor evidence="1 10">
        <name>(R)-lipoate</name>
        <dbReference type="ChEBI" id="CHEBI:83088"/>
    </cofactor>
</comment>
<dbReference type="InterPro" id="IPR011053">
    <property type="entry name" value="Single_hybrid_motif"/>
</dbReference>
<dbReference type="Gene3D" id="4.10.320.10">
    <property type="entry name" value="E3-binding domain"/>
    <property type="match status" value="1"/>
</dbReference>
<evidence type="ECO:0000256" key="8">
    <source>
        <dbReference type="ARBA" id="ARBA00023315"/>
    </source>
</evidence>
<reference evidence="14 15" key="1">
    <citation type="submission" date="2023-11" db="EMBL/GenBank/DDBJ databases">
        <title>An acidophilic fungus is an integral part of prey digestion in a carnivorous sundew plant.</title>
        <authorList>
            <person name="Tsai I.J."/>
        </authorList>
    </citation>
    <scope>NUCLEOTIDE SEQUENCE [LARGE SCALE GENOMIC DNA]</scope>
    <source>
        <strain evidence="14">169a</strain>
    </source>
</reference>
<dbReference type="PROSITE" id="PS51826">
    <property type="entry name" value="PSBD"/>
    <property type="match status" value="1"/>
</dbReference>
<evidence type="ECO:0000313" key="15">
    <source>
        <dbReference type="Proteomes" id="UP001303373"/>
    </source>
</evidence>
<evidence type="ECO:0000259" key="13">
    <source>
        <dbReference type="PROSITE" id="PS51826"/>
    </source>
</evidence>
<dbReference type="AlphaFoldDB" id="A0AAQ3M176"/>
<dbReference type="InterPro" id="IPR004167">
    <property type="entry name" value="PSBD"/>
</dbReference>
<dbReference type="FunFam" id="4.10.320.10:FF:000002">
    <property type="entry name" value="Dihydrolipoamide acetyltransferase component of pyruvate dehydrogenase complex"/>
    <property type="match status" value="1"/>
</dbReference>
<dbReference type="FunFam" id="2.40.50.100:FF:000013">
    <property type="entry name" value="Dihydrolipoamide acetyltransferase component of pyruvate dehydrogenase complex"/>
    <property type="match status" value="1"/>
</dbReference>
<dbReference type="FunFam" id="3.30.559.10:FF:000007">
    <property type="entry name" value="Dihydrolipoamide acetyltransferase component of pyruvate dehydrogenase complex"/>
    <property type="match status" value="1"/>
</dbReference>
<dbReference type="GO" id="GO:0005759">
    <property type="term" value="C:mitochondrial matrix"/>
    <property type="evidence" value="ECO:0007669"/>
    <property type="project" value="UniProtKB-SubCell"/>
</dbReference>
<feature type="domain" description="Peripheral subunit-binding (PSBD)" evidence="13">
    <location>
        <begin position="188"/>
        <end position="225"/>
    </location>
</feature>
<evidence type="ECO:0000256" key="2">
    <source>
        <dbReference type="ARBA" id="ARBA00004305"/>
    </source>
</evidence>
<protein>
    <recommendedName>
        <fullName evidence="10">Dihydrolipoamide acetyltransferase component of pyruvate dehydrogenase complex</fullName>
        <ecNumber evidence="10">2.3.1.-</ecNumber>
    </recommendedName>
</protein>
<dbReference type="SUPFAM" id="SSF47005">
    <property type="entry name" value="Peripheral subunit-binding domain of 2-oxo acid dehydrogenase complex"/>
    <property type="match status" value="1"/>
</dbReference>
<evidence type="ECO:0000256" key="3">
    <source>
        <dbReference type="ARBA" id="ARBA00007317"/>
    </source>
</evidence>
<dbReference type="GO" id="GO:0043754">
    <property type="term" value="F:dihydrolipoamide branched chain acyltransferase activity"/>
    <property type="evidence" value="ECO:0007669"/>
    <property type="project" value="UniProtKB-EC"/>
</dbReference>
<organism evidence="14 15">
    <name type="scientific">Acrodontium crateriforme</name>
    <dbReference type="NCBI Taxonomy" id="150365"/>
    <lineage>
        <taxon>Eukaryota</taxon>
        <taxon>Fungi</taxon>
        <taxon>Dikarya</taxon>
        <taxon>Ascomycota</taxon>
        <taxon>Pezizomycotina</taxon>
        <taxon>Dothideomycetes</taxon>
        <taxon>Dothideomycetidae</taxon>
        <taxon>Mycosphaerellales</taxon>
        <taxon>Teratosphaeriaceae</taxon>
        <taxon>Acrodontium</taxon>
    </lineage>
</organism>
<gene>
    <name evidence="14" type="ORF">R9X50_00246800</name>
</gene>
<keyword evidence="7" id="KW-0496">Mitochondrion</keyword>
<comment type="similarity">
    <text evidence="3 10">Belongs to the 2-oxoacid dehydrogenase family.</text>
</comment>
<dbReference type="Pfam" id="PF00364">
    <property type="entry name" value="Biotin_lipoyl"/>
    <property type="match status" value="1"/>
</dbReference>
<evidence type="ECO:0000256" key="1">
    <source>
        <dbReference type="ARBA" id="ARBA00001938"/>
    </source>
</evidence>
<comment type="subcellular location">
    <subcellularLocation>
        <location evidence="2">Mitochondrion matrix</location>
    </subcellularLocation>
</comment>
<keyword evidence="4 10" id="KW-0808">Transferase</keyword>
<dbReference type="InterPro" id="IPR036625">
    <property type="entry name" value="E3-bd_dom_sf"/>
</dbReference>
<dbReference type="InterPro" id="IPR001078">
    <property type="entry name" value="2-oxoacid_DH_actylTfrase"/>
</dbReference>
<evidence type="ECO:0000256" key="4">
    <source>
        <dbReference type="ARBA" id="ARBA00022679"/>
    </source>
</evidence>
<dbReference type="InterPro" id="IPR050743">
    <property type="entry name" value="2-oxoacid_DH_E2_comp"/>
</dbReference>
<evidence type="ECO:0000256" key="11">
    <source>
        <dbReference type="SAM" id="MobiDB-lite"/>
    </source>
</evidence>
<keyword evidence="15" id="KW-1185">Reference proteome</keyword>
<dbReference type="GO" id="GO:0045333">
    <property type="term" value="P:cellular respiration"/>
    <property type="evidence" value="ECO:0007669"/>
    <property type="project" value="UniProtKB-ARBA"/>
</dbReference>
<dbReference type="EC" id="2.3.1.-" evidence="10"/>
<evidence type="ECO:0000256" key="5">
    <source>
        <dbReference type="ARBA" id="ARBA00022823"/>
    </source>
</evidence>
<comment type="catalytic activity">
    <reaction evidence="9">
        <text>N(6)-[(R)-dihydrolipoyl]-L-lysyl-[protein] + 2-methylpropanoyl-CoA = N(6)-[(R)-S(8)-2-methylpropanoyldihydrolipoyl]-L-lysyl-[protein] + CoA</text>
        <dbReference type="Rhea" id="RHEA:18865"/>
        <dbReference type="Rhea" id="RHEA-COMP:10475"/>
        <dbReference type="Rhea" id="RHEA-COMP:10497"/>
        <dbReference type="ChEBI" id="CHEBI:57287"/>
        <dbReference type="ChEBI" id="CHEBI:57338"/>
        <dbReference type="ChEBI" id="CHEBI:83100"/>
        <dbReference type="ChEBI" id="CHEBI:83142"/>
        <dbReference type="EC" id="2.3.1.168"/>
    </reaction>
    <physiologicalReaction direction="left-to-right" evidence="9">
        <dbReference type="Rhea" id="RHEA:18866"/>
    </physiologicalReaction>
</comment>
<evidence type="ECO:0000256" key="10">
    <source>
        <dbReference type="RuleBase" id="RU003423"/>
    </source>
</evidence>
<evidence type="ECO:0000256" key="9">
    <source>
        <dbReference type="ARBA" id="ARBA00051775"/>
    </source>
</evidence>
<name>A0AAQ3M176_9PEZI</name>
<dbReference type="PROSITE" id="PS50968">
    <property type="entry name" value="BIOTINYL_LIPOYL"/>
    <property type="match status" value="1"/>
</dbReference>
<evidence type="ECO:0000256" key="7">
    <source>
        <dbReference type="ARBA" id="ARBA00023128"/>
    </source>
</evidence>
<dbReference type="PANTHER" id="PTHR43178">
    <property type="entry name" value="DIHYDROLIPOAMIDE ACETYLTRANSFERASE COMPONENT OF PYRUVATE DEHYDROGENASE COMPLEX"/>
    <property type="match status" value="1"/>
</dbReference>
<feature type="compositionally biased region" description="Polar residues" evidence="11">
    <location>
        <begin position="225"/>
        <end position="244"/>
    </location>
</feature>
<keyword evidence="5 10" id="KW-0450">Lipoyl</keyword>
<accession>A0AAQ3M176</accession>
<dbReference type="InterPro" id="IPR023213">
    <property type="entry name" value="CAT-like_dom_sf"/>
</dbReference>
<keyword evidence="6" id="KW-0809">Transit peptide</keyword>
<dbReference type="InterPro" id="IPR003016">
    <property type="entry name" value="2-oxoA_DH_lipoyl-BS"/>
</dbReference>
<dbReference type="SUPFAM" id="SSF51230">
    <property type="entry name" value="Single hybrid motif"/>
    <property type="match status" value="1"/>
</dbReference>
<dbReference type="CDD" id="cd06849">
    <property type="entry name" value="lipoyl_domain"/>
    <property type="match status" value="1"/>
</dbReference>
<dbReference type="Gene3D" id="2.40.50.100">
    <property type="match status" value="1"/>
</dbReference>
<dbReference type="PROSITE" id="PS00189">
    <property type="entry name" value="LIPOYL"/>
    <property type="match status" value="1"/>
</dbReference>
<dbReference type="SUPFAM" id="SSF52777">
    <property type="entry name" value="CoA-dependent acyltransferases"/>
    <property type="match status" value="1"/>
</dbReference>
<dbReference type="GO" id="GO:0031405">
    <property type="term" value="F:lipoic acid binding"/>
    <property type="evidence" value="ECO:0007669"/>
    <property type="project" value="TreeGrafter"/>
</dbReference>
<evidence type="ECO:0000313" key="14">
    <source>
        <dbReference type="EMBL" id="WPG99649.1"/>
    </source>
</evidence>
<keyword evidence="8 10" id="KW-0012">Acyltransferase</keyword>
<evidence type="ECO:0000256" key="6">
    <source>
        <dbReference type="ARBA" id="ARBA00022946"/>
    </source>
</evidence>
<dbReference type="GO" id="GO:0016407">
    <property type="term" value="F:acetyltransferase activity"/>
    <property type="evidence" value="ECO:0007669"/>
    <property type="project" value="TreeGrafter"/>
</dbReference>
<dbReference type="Pfam" id="PF00198">
    <property type="entry name" value="2-oxoacid_dh"/>
    <property type="match status" value="1"/>
</dbReference>
<dbReference type="InterPro" id="IPR000089">
    <property type="entry name" value="Biotin_lipoyl"/>
</dbReference>